<dbReference type="OrthoDB" id="9790005at2"/>
<dbReference type="CDD" id="cd00761">
    <property type="entry name" value="Glyco_tranf_GTA_type"/>
    <property type="match status" value="1"/>
</dbReference>
<dbReference type="SUPFAM" id="SSF53448">
    <property type="entry name" value="Nucleotide-diphospho-sugar transferases"/>
    <property type="match status" value="1"/>
</dbReference>
<dbReference type="InterPro" id="IPR001173">
    <property type="entry name" value="Glyco_trans_2-like"/>
</dbReference>
<protein>
    <submittedName>
        <fullName evidence="5">O antigen biosynthesis rhamnosyltransferase RfbN</fullName>
        <ecNumber evidence="5">2.4.1.-</ecNumber>
    </submittedName>
</protein>
<keyword evidence="6" id="KW-1185">Reference proteome</keyword>
<accession>A0A2U3QFD5</accession>
<evidence type="ECO:0000259" key="4">
    <source>
        <dbReference type="Pfam" id="PF00535"/>
    </source>
</evidence>
<dbReference type="GO" id="GO:0016757">
    <property type="term" value="F:glycosyltransferase activity"/>
    <property type="evidence" value="ECO:0007669"/>
    <property type="project" value="UniProtKB-KW"/>
</dbReference>
<dbReference type="AlphaFoldDB" id="A0A2U3QFD5"/>
<evidence type="ECO:0000313" key="5">
    <source>
        <dbReference type="EMBL" id="SPQ00127.1"/>
    </source>
</evidence>
<dbReference type="Pfam" id="PF00535">
    <property type="entry name" value="Glycos_transf_2"/>
    <property type="match status" value="1"/>
</dbReference>
<sequence length="306" mass="34551">MTSIIIPIKNAGKEVHDLLAKLKTQTIMSELIIVDSSSSADAPGVAESFGARLIKVKREEFDHGGTRTLAAKEANGDIVIFLTQDVLPFDERSIENLVRPFGDETVGAAYGRQLPYPDASPFAAHLRLFNYPETSFLRSIKDKEKFKIKTPFLSNAFSAYRKKALLEGGGFKSRLILSEDTYAGAKLLLAGYRIAYSSDARVYHSHNYTAMQEFKRYFDIGVFHKAEGWILEEFGRAEGEGMAYIRSAASYLMRKGRYFLLPELALRTTLKFAGYNLGRFYQNLPLSVVKRMSMHNGWWEKGKKQN</sequence>
<dbReference type="Gene3D" id="3.90.550.10">
    <property type="entry name" value="Spore Coat Polysaccharide Biosynthesis Protein SpsA, Chain A"/>
    <property type="match status" value="1"/>
</dbReference>
<organism evidence="5 6">
    <name type="scientific">Candidatus Sulfobium mesophilum</name>
    <dbReference type="NCBI Taxonomy" id="2016548"/>
    <lineage>
        <taxon>Bacteria</taxon>
        <taxon>Pseudomonadati</taxon>
        <taxon>Nitrospirota</taxon>
        <taxon>Nitrospiria</taxon>
        <taxon>Nitrospirales</taxon>
        <taxon>Nitrospiraceae</taxon>
        <taxon>Candidatus Sulfobium</taxon>
    </lineage>
</organism>
<name>A0A2U3QFD5_9BACT</name>
<evidence type="ECO:0000256" key="3">
    <source>
        <dbReference type="ARBA" id="ARBA00022679"/>
    </source>
</evidence>
<evidence type="ECO:0000313" key="6">
    <source>
        <dbReference type="Proteomes" id="UP000245125"/>
    </source>
</evidence>
<dbReference type="PANTHER" id="PTHR43630:SF1">
    <property type="entry name" value="POLY-BETA-1,6-N-ACETYL-D-GLUCOSAMINE SYNTHASE"/>
    <property type="match status" value="1"/>
</dbReference>
<gene>
    <name evidence="5" type="primary">rfbN</name>
    <name evidence="5" type="ORF">NBG4_180003</name>
</gene>
<keyword evidence="3 5" id="KW-0808">Transferase</keyword>
<dbReference type="EMBL" id="OUUY01000062">
    <property type="protein sequence ID" value="SPQ00127.1"/>
    <property type="molecule type" value="Genomic_DNA"/>
</dbReference>
<feature type="domain" description="Glycosyltransferase 2-like" evidence="4">
    <location>
        <begin position="3"/>
        <end position="165"/>
    </location>
</feature>
<evidence type="ECO:0000256" key="1">
    <source>
        <dbReference type="ARBA" id="ARBA00006739"/>
    </source>
</evidence>
<dbReference type="Proteomes" id="UP000245125">
    <property type="component" value="Unassembled WGS sequence"/>
</dbReference>
<dbReference type="PANTHER" id="PTHR43630">
    <property type="entry name" value="POLY-BETA-1,6-N-ACETYL-D-GLUCOSAMINE SYNTHASE"/>
    <property type="match status" value="1"/>
</dbReference>
<keyword evidence="2 5" id="KW-0328">Glycosyltransferase</keyword>
<dbReference type="InterPro" id="IPR029044">
    <property type="entry name" value="Nucleotide-diphossugar_trans"/>
</dbReference>
<comment type="similarity">
    <text evidence="1">Belongs to the glycosyltransferase 2 family.</text>
</comment>
<proteinExistence type="inferred from homology"/>
<dbReference type="EC" id="2.4.1.-" evidence="5"/>
<reference evidence="6" key="1">
    <citation type="submission" date="2018-03" db="EMBL/GenBank/DDBJ databases">
        <authorList>
            <person name="Zecchin S."/>
        </authorList>
    </citation>
    <scope>NUCLEOTIDE SEQUENCE [LARGE SCALE GENOMIC DNA]</scope>
</reference>
<evidence type="ECO:0000256" key="2">
    <source>
        <dbReference type="ARBA" id="ARBA00022676"/>
    </source>
</evidence>